<dbReference type="EMBL" id="CM042021">
    <property type="protein sequence ID" value="KAI3818188.1"/>
    <property type="molecule type" value="Genomic_DNA"/>
</dbReference>
<comment type="caution">
    <text evidence="1">The sequence shown here is derived from an EMBL/GenBank/DDBJ whole genome shotgun (WGS) entry which is preliminary data.</text>
</comment>
<organism evidence="1 2">
    <name type="scientific">Smallanthus sonchifolius</name>
    <dbReference type="NCBI Taxonomy" id="185202"/>
    <lineage>
        <taxon>Eukaryota</taxon>
        <taxon>Viridiplantae</taxon>
        <taxon>Streptophyta</taxon>
        <taxon>Embryophyta</taxon>
        <taxon>Tracheophyta</taxon>
        <taxon>Spermatophyta</taxon>
        <taxon>Magnoliopsida</taxon>
        <taxon>eudicotyledons</taxon>
        <taxon>Gunneridae</taxon>
        <taxon>Pentapetalae</taxon>
        <taxon>asterids</taxon>
        <taxon>campanulids</taxon>
        <taxon>Asterales</taxon>
        <taxon>Asteraceae</taxon>
        <taxon>Asteroideae</taxon>
        <taxon>Heliantheae alliance</taxon>
        <taxon>Millerieae</taxon>
        <taxon>Smallanthus</taxon>
    </lineage>
</organism>
<accession>A0ACB9JE28</accession>
<proteinExistence type="predicted"/>
<evidence type="ECO:0000313" key="1">
    <source>
        <dbReference type="EMBL" id="KAI3818188.1"/>
    </source>
</evidence>
<reference evidence="1 2" key="2">
    <citation type="journal article" date="2022" name="Mol. Ecol. Resour.">
        <title>The genomes of chicory, endive, great burdock and yacon provide insights into Asteraceae paleo-polyploidization history and plant inulin production.</title>
        <authorList>
            <person name="Fan W."/>
            <person name="Wang S."/>
            <person name="Wang H."/>
            <person name="Wang A."/>
            <person name="Jiang F."/>
            <person name="Liu H."/>
            <person name="Zhao H."/>
            <person name="Xu D."/>
            <person name="Zhang Y."/>
        </authorList>
    </citation>
    <scope>NUCLEOTIDE SEQUENCE [LARGE SCALE GENOMIC DNA]</scope>
    <source>
        <strain evidence="2">cv. Yunnan</strain>
        <tissue evidence="1">Leaves</tissue>
    </source>
</reference>
<keyword evidence="2" id="KW-1185">Reference proteome</keyword>
<gene>
    <name evidence="1" type="ORF">L1987_11991</name>
</gene>
<dbReference type="Proteomes" id="UP001056120">
    <property type="component" value="Linkage Group LG04"/>
</dbReference>
<evidence type="ECO:0000313" key="2">
    <source>
        <dbReference type="Proteomes" id="UP001056120"/>
    </source>
</evidence>
<protein>
    <submittedName>
        <fullName evidence="1">Uncharacterized protein</fullName>
    </submittedName>
</protein>
<reference evidence="2" key="1">
    <citation type="journal article" date="2022" name="Mol. Ecol. Resour.">
        <title>The genomes of chicory, endive, great burdock and yacon provide insights into Asteraceae palaeo-polyploidization history and plant inulin production.</title>
        <authorList>
            <person name="Fan W."/>
            <person name="Wang S."/>
            <person name="Wang H."/>
            <person name="Wang A."/>
            <person name="Jiang F."/>
            <person name="Liu H."/>
            <person name="Zhao H."/>
            <person name="Xu D."/>
            <person name="Zhang Y."/>
        </authorList>
    </citation>
    <scope>NUCLEOTIDE SEQUENCE [LARGE SCALE GENOMIC DNA]</scope>
    <source>
        <strain evidence="2">cv. Yunnan</strain>
    </source>
</reference>
<sequence>MRCSSKTIYKMPNKDIKTLSALPLNNPSKDPRGYEAYQQHSTLVAADRLINSVQHKLLLIGLSAALFSFLLLIAMFLEDKSLQLTIHAKRH</sequence>
<name>A0ACB9JE28_9ASTR</name>